<dbReference type="EnsemblMetazoa" id="G32243.2">
    <property type="protein sequence ID" value="G32243.2:cds"/>
    <property type="gene ID" value="G32243"/>
</dbReference>
<dbReference type="EnsemblMetazoa" id="G32243.1">
    <property type="protein sequence ID" value="G32243.1:cds"/>
    <property type="gene ID" value="G32243"/>
</dbReference>
<dbReference type="Proteomes" id="UP000005408">
    <property type="component" value="Unassembled WGS sequence"/>
</dbReference>
<organism evidence="2 3">
    <name type="scientific">Magallana gigas</name>
    <name type="common">Pacific oyster</name>
    <name type="synonym">Crassostrea gigas</name>
    <dbReference type="NCBI Taxonomy" id="29159"/>
    <lineage>
        <taxon>Eukaryota</taxon>
        <taxon>Metazoa</taxon>
        <taxon>Spiralia</taxon>
        <taxon>Lophotrochozoa</taxon>
        <taxon>Mollusca</taxon>
        <taxon>Bivalvia</taxon>
        <taxon>Autobranchia</taxon>
        <taxon>Pteriomorphia</taxon>
        <taxon>Ostreida</taxon>
        <taxon>Ostreoidea</taxon>
        <taxon>Ostreidae</taxon>
        <taxon>Magallana</taxon>
    </lineage>
</organism>
<name>A0A8W8MBQ0_MAGGI</name>
<feature type="signal peptide" evidence="1">
    <location>
        <begin position="1"/>
        <end position="16"/>
    </location>
</feature>
<dbReference type="OrthoDB" id="6152256at2759"/>
<dbReference type="GO" id="GO:0005615">
    <property type="term" value="C:extracellular space"/>
    <property type="evidence" value="ECO:0007669"/>
    <property type="project" value="TreeGrafter"/>
</dbReference>
<evidence type="ECO:0008006" key="4">
    <source>
        <dbReference type="Google" id="ProtNLM"/>
    </source>
</evidence>
<dbReference type="AlphaFoldDB" id="A0A8W8MBQ0"/>
<reference evidence="2" key="1">
    <citation type="submission" date="2022-08" db="UniProtKB">
        <authorList>
            <consortium name="EnsemblMetazoa"/>
        </authorList>
    </citation>
    <scope>IDENTIFICATION</scope>
    <source>
        <strain evidence="2">05x7-T-G4-1.051#20</strain>
    </source>
</reference>
<dbReference type="OMA" id="CADAVHE"/>
<dbReference type="GO" id="GO:0030514">
    <property type="term" value="P:negative regulation of BMP signaling pathway"/>
    <property type="evidence" value="ECO:0007669"/>
    <property type="project" value="TreeGrafter"/>
</dbReference>
<dbReference type="PANTHER" id="PTHR46252:SF3">
    <property type="entry name" value="KIELIN_CHORDIN-LIKE PROTEIN"/>
    <property type="match status" value="1"/>
</dbReference>
<keyword evidence="3" id="KW-1185">Reference proteome</keyword>
<dbReference type="Pfam" id="PF23334">
    <property type="entry name" value="VWC2L_2nd"/>
    <property type="match status" value="1"/>
</dbReference>
<keyword evidence="1" id="KW-0732">Signal</keyword>
<dbReference type="Gene3D" id="6.20.200.20">
    <property type="match status" value="1"/>
</dbReference>
<sequence length="173" mass="18963">MIGLAVFALLLSYAQCDLFSLELTTPSATGCYYQGSYYPVGSFKPTPCEYCQCSISGQAMCAIADCAPPQCADAVHEKDKCCPTCPNGHNCKAPDGHLLNLGETYYMNSHTKCYCDTRHFGSYMAVCTHMAVDPVHVPHVDPNNPYYYVTSYVDPPKVAPVDPDTVYYPAKGR</sequence>
<evidence type="ECO:0000313" key="2">
    <source>
        <dbReference type="EnsemblMetazoa" id="G32243.2:cds"/>
    </source>
</evidence>
<feature type="chain" id="PRO_5042431869" description="VWFC domain-containing protein" evidence="1">
    <location>
        <begin position="17"/>
        <end position="173"/>
    </location>
</feature>
<evidence type="ECO:0000313" key="3">
    <source>
        <dbReference type="Proteomes" id="UP000005408"/>
    </source>
</evidence>
<dbReference type="InterPro" id="IPR042979">
    <property type="entry name" value="VWC2/VWC2L"/>
</dbReference>
<dbReference type="SUPFAM" id="SSF57603">
    <property type="entry name" value="FnI-like domain"/>
    <property type="match status" value="1"/>
</dbReference>
<accession>A0A8W8MBQ0</accession>
<proteinExistence type="predicted"/>
<dbReference type="PANTHER" id="PTHR46252">
    <property type="entry name" value="BRORIN FAMILY MEMBER"/>
    <property type="match status" value="1"/>
</dbReference>
<dbReference type="GO" id="GO:0045202">
    <property type="term" value="C:synapse"/>
    <property type="evidence" value="ECO:0007669"/>
    <property type="project" value="UniProtKB-SubCell"/>
</dbReference>
<dbReference type="GO" id="GO:0032281">
    <property type="term" value="C:AMPA glutamate receptor complex"/>
    <property type="evidence" value="ECO:0007669"/>
    <property type="project" value="TreeGrafter"/>
</dbReference>
<evidence type="ECO:0000256" key="1">
    <source>
        <dbReference type="SAM" id="SignalP"/>
    </source>
</evidence>
<protein>
    <recommendedName>
        <fullName evidence="4">VWFC domain-containing protein</fullName>
    </recommendedName>
</protein>